<dbReference type="Proteomes" id="UP000646827">
    <property type="component" value="Unassembled WGS sequence"/>
</dbReference>
<feature type="transmembrane region" description="Helical" evidence="3">
    <location>
        <begin position="517"/>
        <end position="542"/>
    </location>
</feature>
<organism evidence="5 6">
    <name type="scientific">Circinella minor</name>
    <dbReference type="NCBI Taxonomy" id="1195481"/>
    <lineage>
        <taxon>Eukaryota</taxon>
        <taxon>Fungi</taxon>
        <taxon>Fungi incertae sedis</taxon>
        <taxon>Mucoromycota</taxon>
        <taxon>Mucoromycotina</taxon>
        <taxon>Mucoromycetes</taxon>
        <taxon>Mucorales</taxon>
        <taxon>Lichtheimiaceae</taxon>
        <taxon>Circinella</taxon>
    </lineage>
</organism>
<reference evidence="5 6" key="1">
    <citation type="submission" date="2020-12" db="EMBL/GenBank/DDBJ databases">
        <title>Metabolic potential, ecology and presence of endohyphal bacteria is reflected in genomic diversity of Mucoromycotina.</title>
        <authorList>
            <person name="Muszewska A."/>
            <person name="Okrasinska A."/>
            <person name="Steczkiewicz K."/>
            <person name="Drgas O."/>
            <person name="Orlowska M."/>
            <person name="Perlinska-Lenart U."/>
            <person name="Aleksandrzak-Piekarczyk T."/>
            <person name="Szatraj K."/>
            <person name="Zielenkiewicz U."/>
            <person name="Pilsyk S."/>
            <person name="Malc E."/>
            <person name="Mieczkowski P."/>
            <person name="Kruszewska J.S."/>
            <person name="Biernat P."/>
            <person name="Pawlowska J."/>
        </authorList>
    </citation>
    <scope>NUCLEOTIDE SEQUENCE [LARGE SCALE GENOMIC DNA]</scope>
    <source>
        <strain evidence="5 6">CBS 142.35</strain>
    </source>
</reference>
<keyword evidence="3" id="KW-1133">Transmembrane helix</keyword>
<accession>A0A8H7SBM0</accession>
<feature type="transmembrane region" description="Helical" evidence="3">
    <location>
        <begin position="50"/>
        <end position="72"/>
    </location>
</feature>
<keyword evidence="3" id="KW-0472">Membrane</keyword>
<evidence type="ECO:0000256" key="3">
    <source>
        <dbReference type="SAM" id="Phobius"/>
    </source>
</evidence>
<feature type="transmembrane region" description="Helical" evidence="3">
    <location>
        <begin position="250"/>
        <end position="270"/>
    </location>
</feature>
<dbReference type="InterPro" id="IPR050345">
    <property type="entry name" value="Aliph_Amidase/BUP"/>
</dbReference>
<dbReference type="CDD" id="cd07197">
    <property type="entry name" value="nitrilase"/>
    <property type="match status" value="1"/>
</dbReference>
<feature type="transmembrane region" description="Helical" evidence="3">
    <location>
        <begin position="15"/>
        <end position="44"/>
    </location>
</feature>
<evidence type="ECO:0000313" key="6">
    <source>
        <dbReference type="Proteomes" id="UP000646827"/>
    </source>
</evidence>
<keyword evidence="6" id="KW-1185">Reference proteome</keyword>
<gene>
    <name evidence="5" type="ORF">INT45_014254</name>
</gene>
<proteinExistence type="predicted"/>
<protein>
    <recommendedName>
        <fullName evidence="4">CN hydrolase domain-containing protein</fullName>
    </recommendedName>
</protein>
<sequence length="556" mass="63046">MITEKIKSVISEHWFILPLFVIGIFASGFHSIPLVTVIYFPLLISYARQYWYTVIIASILNTASFWVSILGLQDDLYGNGRFQHPWWMLGKLILFLQLKDLLFKKKKVLTILGTVNVVIALVGDYLASRHNYSIIRIIVFPTLFTGTWLVIFGHLFGLGDSIVYSNNIQAGFPDIVQGVTWLGGRPAIDFVFTLFATVTQELARTTSISSDNNNNLIFNNNDNDGDEEEQQQQQEQVPVVSFKNWLVHPATYYVILVTVLAIFGGVLNNIHPDSFFQIGYPDYVPETVPVGCVIGPGGIQWQRQFDYDRWLNRTRTLADSGAKLVAWTEETAATQSYEDEERLINKSKALAKEKQIYLAITYNQIIPPSISENKLVLITPEGEIGINYKKAYPVPFIEPRPPGKREIQYIDTLLFGRISAGICFDFNFPWFIRQTSKKNVDLMIESSWTWGPTGTYHSQSNSLRAIENGFTLLRCGSQAKSGIYEPTVNGLFNQHIATITDSEYLFHLPIQKRRKTLYGYTGDLFGFTCLAIGGITTIYLIYSNIVKYRHGGQIQV</sequence>
<feature type="domain" description="CN hydrolase" evidence="4">
    <location>
        <begin position="288"/>
        <end position="524"/>
    </location>
</feature>
<dbReference type="AlphaFoldDB" id="A0A8H7SBM0"/>
<keyword evidence="3" id="KW-0812">Transmembrane</keyword>
<dbReference type="PANTHER" id="PTHR43674:SF16">
    <property type="entry name" value="CARBON-NITROGEN FAMILY, PUTATIVE (AFU_ORTHOLOGUE AFUA_5G02350)-RELATED"/>
    <property type="match status" value="1"/>
</dbReference>
<dbReference type="Gene3D" id="3.60.110.10">
    <property type="entry name" value="Carbon-nitrogen hydrolase"/>
    <property type="match status" value="1"/>
</dbReference>
<keyword evidence="1" id="KW-0378">Hydrolase</keyword>
<dbReference type="Pfam" id="PF00795">
    <property type="entry name" value="CN_hydrolase"/>
    <property type="match status" value="1"/>
</dbReference>
<evidence type="ECO:0000256" key="2">
    <source>
        <dbReference type="SAM" id="MobiDB-lite"/>
    </source>
</evidence>
<dbReference type="PANTHER" id="PTHR43674">
    <property type="entry name" value="NITRILASE C965.09-RELATED"/>
    <property type="match status" value="1"/>
</dbReference>
<name>A0A8H7SBM0_9FUNG</name>
<feature type="transmembrane region" description="Helical" evidence="3">
    <location>
        <begin position="134"/>
        <end position="156"/>
    </location>
</feature>
<dbReference type="EMBL" id="JAEPRB010000016">
    <property type="protein sequence ID" value="KAG2226510.1"/>
    <property type="molecule type" value="Genomic_DNA"/>
</dbReference>
<evidence type="ECO:0000256" key="1">
    <source>
        <dbReference type="ARBA" id="ARBA00022801"/>
    </source>
</evidence>
<comment type="caution">
    <text evidence="5">The sequence shown here is derived from an EMBL/GenBank/DDBJ whole genome shotgun (WGS) entry which is preliminary data.</text>
</comment>
<dbReference type="GO" id="GO:0016811">
    <property type="term" value="F:hydrolase activity, acting on carbon-nitrogen (but not peptide) bonds, in linear amides"/>
    <property type="evidence" value="ECO:0007669"/>
    <property type="project" value="TreeGrafter"/>
</dbReference>
<dbReference type="InterPro" id="IPR003010">
    <property type="entry name" value="C-N_Hydrolase"/>
</dbReference>
<feature type="transmembrane region" description="Helical" evidence="3">
    <location>
        <begin position="108"/>
        <end position="127"/>
    </location>
</feature>
<feature type="compositionally biased region" description="Low complexity" evidence="2">
    <location>
        <begin position="213"/>
        <end position="222"/>
    </location>
</feature>
<evidence type="ECO:0000259" key="4">
    <source>
        <dbReference type="PROSITE" id="PS50263"/>
    </source>
</evidence>
<dbReference type="SUPFAM" id="SSF56317">
    <property type="entry name" value="Carbon-nitrogen hydrolase"/>
    <property type="match status" value="1"/>
</dbReference>
<dbReference type="OrthoDB" id="2626014at2759"/>
<dbReference type="PROSITE" id="PS50263">
    <property type="entry name" value="CN_HYDROLASE"/>
    <property type="match status" value="1"/>
</dbReference>
<evidence type="ECO:0000313" key="5">
    <source>
        <dbReference type="EMBL" id="KAG2226510.1"/>
    </source>
</evidence>
<feature type="region of interest" description="Disordered" evidence="2">
    <location>
        <begin position="213"/>
        <end position="233"/>
    </location>
</feature>
<dbReference type="InterPro" id="IPR036526">
    <property type="entry name" value="C-N_Hydrolase_sf"/>
</dbReference>